<proteinExistence type="predicted"/>
<dbReference type="GO" id="GO:0032259">
    <property type="term" value="P:methylation"/>
    <property type="evidence" value="ECO:0007669"/>
    <property type="project" value="UniProtKB-KW"/>
</dbReference>
<dbReference type="Pfam" id="PF06962">
    <property type="entry name" value="rRNA_methylase"/>
    <property type="match status" value="1"/>
</dbReference>
<protein>
    <submittedName>
        <fullName evidence="1">Methyltransferase domain-containing protein</fullName>
    </submittedName>
</protein>
<dbReference type="AlphaFoldDB" id="A0A6G1X2T7"/>
<dbReference type="Gene3D" id="3.40.50.150">
    <property type="entry name" value="Vaccinia Virus protein VP39"/>
    <property type="match status" value="1"/>
</dbReference>
<reference evidence="1 2" key="1">
    <citation type="submission" date="2019-11" db="EMBL/GenBank/DDBJ databases">
        <authorList>
            <person name="Li J."/>
        </authorList>
    </citation>
    <scope>NUCLEOTIDE SEQUENCE [LARGE SCALE GENOMIC DNA]</scope>
    <source>
        <strain evidence="1 2">J4</strain>
    </source>
</reference>
<dbReference type="InterPro" id="IPR010719">
    <property type="entry name" value="MnmM_MeTrfase"/>
</dbReference>
<dbReference type="RefSeq" id="WP_153727164.1">
    <property type="nucleotide sequence ID" value="NZ_WJNH01000001.1"/>
</dbReference>
<dbReference type="PANTHER" id="PTHR35276">
    <property type="entry name" value="S-ADENOSYL-L-METHIONINE-DEPENDENT METHYLTRANSFERASES SUPERFAMILY PROTEIN"/>
    <property type="match status" value="1"/>
</dbReference>
<keyword evidence="2" id="KW-1185">Reference proteome</keyword>
<keyword evidence="1" id="KW-0808">Transferase</keyword>
<dbReference type="InterPro" id="IPR029063">
    <property type="entry name" value="SAM-dependent_MTases_sf"/>
</dbReference>
<name>A0A6G1X2T7_9BACI</name>
<evidence type="ECO:0000313" key="2">
    <source>
        <dbReference type="Proteomes" id="UP000480185"/>
    </source>
</evidence>
<dbReference type="OrthoDB" id="9792989at2"/>
<keyword evidence="1" id="KW-0489">Methyltransferase</keyword>
<comment type="caution">
    <text evidence="1">The sequence shown here is derived from an EMBL/GenBank/DDBJ whole genome shotgun (WGS) entry which is preliminary data.</text>
</comment>
<gene>
    <name evidence="1" type="ORF">GH754_02670</name>
</gene>
<dbReference type="Proteomes" id="UP000480185">
    <property type="component" value="Unassembled WGS sequence"/>
</dbReference>
<sequence>MTLKSALQFSHHLLTESVEEGDFVVDATVGNGHDTVFLSKLVGTNGTVLGIDIQTQAIENTKKRLKEEKITNVQLLQDSHGNLESYIPNEKHGNIGGAVFNLGYLPGSDKSIITKPDSTIGAIQSLLPHLLPKKQIVLVVYYGHEGGDKEKDELLTLVSSLDQNQFSVLQYGFINQKNNPPFVVAIEKRKARSS</sequence>
<dbReference type="EMBL" id="WJNH01000001">
    <property type="protein sequence ID" value="MRG85229.1"/>
    <property type="molecule type" value="Genomic_DNA"/>
</dbReference>
<accession>A0A6G1X2T7</accession>
<evidence type="ECO:0000313" key="1">
    <source>
        <dbReference type="EMBL" id="MRG85229.1"/>
    </source>
</evidence>
<dbReference type="PANTHER" id="PTHR35276:SF1">
    <property type="entry name" value="TRNA (MNM(5)S(2)U34)-METHYLTRANSFERASE, CHLOROPLASTIC"/>
    <property type="match status" value="1"/>
</dbReference>
<dbReference type="SUPFAM" id="SSF53335">
    <property type="entry name" value="S-adenosyl-L-methionine-dependent methyltransferases"/>
    <property type="match status" value="1"/>
</dbReference>
<dbReference type="GO" id="GO:0008168">
    <property type="term" value="F:methyltransferase activity"/>
    <property type="evidence" value="ECO:0007669"/>
    <property type="project" value="UniProtKB-KW"/>
</dbReference>
<organism evidence="1 2">
    <name type="scientific">Salinibacillus xinjiangensis</name>
    <dbReference type="NCBI Taxonomy" id="1229268"/>
    <lineage>
        <taxon>Bacteria</taxon>
        <taxon>Bacillati</taxon>
        <taxon>Bacillota</taxon>
        <taxon>Bacilli</taxon>
        <taxon>Bacillales</taxon>
        <taxon>Bacillaceae</taxon>
        <taxon>Salinibacillus</taxon>
    </lineage>
</organism>